<reference evidence="2 3" key="1">
    <citation type="submission" date="2024-04" db="EMBL/GenBank/DDBJ databases">
        <authorList>
            <person name="Fracassetti M."/>
        </authorList>
    </citation>
    <scope>NUCLEOTIDE SEQUENCE [LARGE SCALE GENOMIC DNA]</scope>
</reference>
<dbReference type="Proteomes" id="UP001497516">
    <property type="component" value="Chromosome 1"/>
</dbReference>
<feature type="compositionally biased region" description="Basic and acidic residues" evidence="1">
    <location>
        <begin position="102"/>
        <end position="120"/>
    </location>
</feature>
<protein>
    <submittedName>
        <fullName evidence="2">Uncharacterized protein</fullName>
    </submittedName>
</protein>
<proteinExistence type="predicted"/>
<gene>
    <name evidence="2" type="ORF">LTRI10_LOCUS3937</name>
</gene>
<evidence type="ECO:0000313" key="2">
    <source>
        <dbReference type="EMBL" id="CAL1356222.1"/>
    </source>
</evidence>
<sequence length="128" mass="13948">MSSGWGASADQEEAECHMVSGEPAQCEQLYSIAPGHADRMSNLEQLETTFAASSSKKFERIVRFIGEGIEKFSTIEAGLQIHQTLLITLTTSVGVVTLRSGREARELPPKKKALASEEQQRASSPPEQ</sequence>
<dbReference type="AlphaFoldDB" id="A0AAV2CJY5"/>
<keyword evidence="3" id="KW-1185">Reference proteome</keyword>
<dbReference type="EMBL" id="OZ034813">
    <property type="protein sequence ID" value="CAL1356222.1"/>
    <property type="molecule type" value="Genomic_DNA"/>
</dbReference>
<accession>A0AAV2CJY5</accession>
<evidence type="ECO:0000256" key="1">
    <source>
        <dbReference type="SAM" id="MobiDB-lite"/>
    </source>
</evidence>
<evidence type="ECO:0000313" key="3">
    <source>
        <dbReference type="Proteomes" id="UP001497516"/>
    </source>
</evidence>
<organism evidence="2 3">
    <name type="scientific">Linum trigynum</name>
    <dbReference type="NCBI Taxonomy" id="586398"/>
    <lineage>
        <taxon>Eukaryota</taxon>
        <taxon>Viridiplantae</taxon>
        <taxon>Streptophyta</taxon>
        <taxon>Embryophyta</taxon>
        <taxon>Tracheophyta</taxon>
        <taxon>Spermatophyta</taxon>
        <taxon>Magnoliopsida</taxon>
        <taxon>eudicotyledons</taxon>
        <taxon>Gunneridae</taxon>
        <taxon>Pentapetalae</taxon>
        <taxon>rosids</taxon>
        <taxon>fabids</taxon>
        <taxon>Malpighiales</taxon>
        <taxon>Linaceae</taxon>
        <taxon>Linum</taxon>
    </lineage>
</organism>
<name>A0AAV2CJY5_9ROSI</name>
<feature type="region of interest" description="Disordered" evidence="1">
    <location>
        <begin position="102"/>
        <end position="128"/>
    </location>
</feature>